<dbReference type="OrthoDB" id="9800322at2"/>
<accession>A0A3E2B4A3</accession>
<protein>
    <submittedName>
        <fullName evidence="2">VOC family protein</fullName>
    </submittedName>
</protein>
<dbReference type="GeneID" id="97995129"/>
<dbReference type="PANTHER" id="PTHR21366:SF14">
    <property type="entry name" value="GLYOXALASE DOMAIN-CONTAINING PROTEIN 5"/>
    <property type="match status" value="1"/>
</dbReference>
<dbReference type="InterPro" id="IPR050383">
    <property type="entry name" value="GlyoxalaseI/FosfomycinResist"/>
</dbReference>
<dbReference type="InterPro" id="IPR029068">
    <property type="entry name" value="Glyas_Bleomycin-R_OHBP_Dase"/>
</dbReference>
<organism evidence="2 3">
    <name type="scientific">Evtepia gabavorous</name>
    <dbReference type="NCBI Taxonomy" id="2211183"/>
    <lineage>
        <taxon>Bacteria</taxon>
        <taxon>Bacillati</taxon>
        <taxon>Bacillota</taxon>
        <taxon>Clostridia</taxon>
        <taxon>Eubacteriales</taxon>
        <taxon>Evtepia</taxon>
    </lineage>
</organism>
<dbReference type="PANTHER" id="PTHR21366">
    <property type="entry name" value="GLYOXALASE FAMILY PROTEIN"/>
    <property type="match status" value="1"/>
</dbReference>
<gene>
    <name evidence="2" type="ORF">DV520_05190</name>
</gene>
<dbReference type="Gene3D" id="3.10.180.10">
    <property type="entry name" value="2,3-Dihydroxybiphenyl 1,2-Dioxygenase, domain 1"/>
    <property type="match status" value="1"/>
</dbReference>
<sequence>MTLNRIDHFVITTKNLCQCLHFYVDILGMEHKIQREENDQHTLHFGNQKINIHTYVGEFQPTAKHAERGCADFCLITNDDINQVKKEMERNGVEVIAGIIKTEGAQGEMKSIYVYDPDGNLVEIASYL</sequence>
<evidence type="ECO:0000313" key="3">
    <source>
        <dbReference type="Proteomes" id="UP000260649"/>
    </source>
</evidence>
<evidence type="ECO:0000313" key="2">
    <source>
        <dbReference type="EMBL" id="RFT06848.1"/>
    </source>
</evidence>
<dbReference type="RefSeq" id="WP_117142015.1">
    <property type="nucleotide sequence ID" value="NZ_CAKXKJ010000006.1"/>
</dbReference>
<name>A0A3E2B4A3_9FIRM</name>
<dbReference type="InterPro" id="IPR037523">
    <property type="entry name" value="VOC_core"/>
</dbReference>
<dbReference type="Proteomes" id="UP000260649">
    <property type="component" value="Unassembled WGS sequence"/>
</dbReference>
<feature type="domain" description="VOC" evidence="1">
    <location>
        <begin position="5"/>
        <end position="127"/>
    </location>
</feature>
<dbReference type="Pfam" id="PF00903">
    <property type="entry name" value="Glyoxalase"/>
    <property type="match status" value="1"/>
</dbReference>
<dbReference type="SUPFAM" id="SSF54593">
    <property type="entry name" value="Glyoxalase/Bleomycin resistance protein/Dihydroxybiphenyl dioxygenase"/>
    <property type="match status" value="1"/>
</dbReference>
<reference evidence="2 3" key="1">
    <citation type="submission" date="2018-07" db="EMBL/GenBank/DDBJ databases">
        <title>GABA Modulating Bacteria of the Human Gut Microbiota.</title>
        <authorList>
            <person name="Strandwitz P."/>
            <person name="Kim K.H."/>
            <person name="Terekhova D."/>
            <person name="Liu J.K."/>
            <person name="Sharma A."/>
            <person name="Levering J."/>
            <person name="Mcdonald D."/>
            <person name="Dietrich D."/>
            <person name="Ramadhar T.R."/>
            <person name="Lekbua A."/>
            <person name="Mroue N."/>
            <person name="Liston C."/>
            <person name="Stewart E.J."/>
            <person name="Dubin M.J."/>
            <person name="Zengler K."/>
            <person name="Knight R."/>
            <person name="Gilbert J.A."/>
            <person name="Clardy J."/>
            <person name="Lewis K."/>
        </authorList>
    </citation>
    <scope>NUCLEOTIDE SEQUENCE [LARGE SCALE GENOMIC DNA]</scope>
    <source>
        <strain evidence="2 3">KLE1738</strain>
    </source>
</reference>
<dbReference type="EMBL" id="QQRQ01000006">
    <property type="protein sequence ID" value="RFT06848.1"/>
    <property type="molecule type" value="Genomic_DNA"/>
</dbReference>
<dbReference type="AlphaFoldDB" id="A0A3E2B4A3"/>
<comment type="caution">
    <text evidence="2">The sequence shown here is derived from an EMBL/GenBank/DDBJ whole genome shotgun (WGS) entry which is preliminary data.</text>
</comment>
<evidence type="ECO:0000259" key="1">
    <source>
        <dbReference type="PROSITE" id="PS51819"/>
    </source>
</evidence>
<dbReference type="PROSITE" id="PS51819">
    <property type="entry name" value="VOC"/>
    <property type="match status" value="1"/>
</dbReference>
<dbReference type="InterPro" id="IPR004360">
    <property type="entry name" value="Glyas_Fos-R_dOase_dom"/>
</dbReference>
<keyword evidence="3" id="KW-1185">Reference proteome</keyword>
<proteinExistence type="predicted"/>